<dbReference type="EMBL" id="CP024608">
    <property type="protein sequence ID" value="ATQ74097.1"/>
    <property type="molecule type" value="Genomic_DNA"/>
</dbReference>
<evidence type="ECO:0000313" key="2">
    <source>
        <dbReference type="Proteomes" id="UP000229897"/>
    </source>
</evidence>
<dbReference type="RefSeq" id="WP_099874086.1">
    <property type="nucleotide sequence ID" value="NZ_CP024608.1"/>
</dbReference>
<keyword evidence="2" id="KW-1185">Reference proteome</keyword>
<organism evidence="1 2">
    <name type="scientific">Massilia violaceinigra</name>
    <dbReference type="NCBI Taxonomy" id="2045208"/>
    <lineage>
        <taxon>Bacteria</taxon>
        <taxon>Pseudomonadati</taxon>
        <taxon>Pseudomonadota</taxon>
        <taxon>Betaproteobacteria</taxon>
        <taxon>Burkholderiales</taxon>
        <taxon>Oxalobacteraceae</taxon>
        <taxon>Telluria group</taxon>
        <taxon>Massilia</taxon>
    </lineage>
</organism>
<evidence type="ECO:0000313" key="1">
    <source>
        <dbReference type="EMBL" id="ATQ74097.1"/>
    </source>
</evidence>
<name>A0A2D2DGJ5_9BURK</name>
<gene>
    <name evidence="1" type="ORF">CR152_05880</name>
</gene>
<sequence length="159" mass="17843">MRSGFMRFGAFAVVGLTMLAAGVFIGREFDVDAEPDGVLVPEWYGNKRPDAQLFRDVREGLQTYRMRDVPLGPGDLRLVEDPQTGLIQTAWFLVHKGESSQKVQIAVWGSLYRIDVWTRSTLTGKIEKTFFSRVAEREIQQAIEKVRHSRGAAVTSPAS</sequence>
<dbReference type="AlphaFoldDB" id="A0A2D2DGJ5"/>
<protein>
    <submittedName>
        <fullName evidence="1">Uncharacterized protein</fullName>
    </submittedName>
</protein>
<proteinExistence type="predicted"/>
<accession>A0A2D2DGJ5</accession>
<dbReference type="Proteomes" id="UP000229897">
    <property type="component" value="Chromosome"/>
</dbReference>
<reference evidence="1" key="1">
    <citation type="submission" date="2017-10" db="EMBL/GenBank/DDBJ databases">
        <title>Massilia psychrophilum sp. nov., a novel purple-pigmented bacterium isolated from Tianshan glacier, Xinjiang Municipality, China.</title>
        <authorList>
            <person name="Wang H."/>
        </authorList>
    </citation>
    <scope>NUCLEOTIDE SEQUENCE [LARGE SCALE GENOMIC DNA]</scope>
    <source>
        <strain evidence="1">B2</strain>
    </source>
</reference>
<dbReference type="KEGG" id="mass:CR152_05880"/>